<reference evidence="2" key="1">
    <citation type="submission" date="2022-01" db="EMBL/GenBank/DDBJ databases">
        <authorList>
            <person name="Braso-Vives M."/>
        </authorList>
    </citation>
    <scope>NUCLEOTIDE SEQUENCE</scope>
</reference>
<dbReference type="PANTHER" id="PTHR13410:SF9">
    <property type="entry name" value="PROTEIN PBDC1"/>
    <property type="match status" value="1"/>
</dbReference>
<dbReference type="InterPro" id="IPR021148">
    <property type="entry name" value="Polysacc_synth_dom"/>
</dbReference>
<dbReference type="OrthoDB" id="10248897at2759"/>
<dbReference type="InterPro" id="IPR023139">
    <property type="entry name" value="PBDC1-like_dom_sf"/>
</dbReference>
<keyword evidence="3" id="KW-1185">Reference proteome</keyword>
<evidence type="ECO:0000313" key="2">
    <source>
        <dbReference type="EMBL" id="CAH1258482.1"/>
    </source>
</evidence>
<sequence length="177" mass="19933">MADFGLGSLGPAGSLAAAGALSQSAEKYVNNPDLELAWASKAFQHAEVYFNLISAVDTTCLKLTGKMDEEIYTEFRNYFPDMSVAAVTEDELKSEEAKSKWRPFCNKFEGKVEDFNYGTLLRLRSDQDYSEENSCIVPRIQFYAMEIARNREGHNLAVWKKTKEEKGTTEDTAQEQS</sequence>
<evidence type="ECO:0000313" key="3">
    <source>
        <dbReference type="Proteomes" id="UP000838412"/>
    </source>
</evidence>
<accession>A0A8K0ENH2</accession>
<dbReference type="EMBL" id="OV696688">
    <property type="protein sequence ID" value="CAH1258482.1"/>
    <property type="molecule type" value="Genomic_DNA"/>
</dbReference>
<protein>
    <submittedName>
        <fullName evidence="2">PBDC1 protein</fullName>
    </submittedName>
</protein>
<proteinExistence type="predicted"/>
<dbReference type="Pfam" id="PF04669">
    <property type="entry name" value="PBDC1"/>
    <property type="match status" value="1"/>
</dbReference>
<dbReference type="PANTHER" id="PTHR13410">
    <property type="entry name" value="PROTEIN PBDC1"/>
    <property type="match status" value="1"/>
</dbReference>
<dbReference type="Gene3D" id="1.10.3560.10">
    <property type="entry name" value="yst0336 like domain"/>
    <property type="match status" value="1"/>
</dbReference>
<feature type="domain" description="Polysaccharide biosynthesis" evidence="1">
    <location>
        <begin position="34"/>
        <end position="157"/>
    </location>
</feature>
<organism evidence="2 3">
    <name type="scientific">Branchiostoma lanceolatum</name>
    <name type="common">Common lancelet</name>
    <name type="synonym">Amphioxus lanceolatum</name>
    <dbReference type="NCBI Taxonomy" id="7740"/>
    <lineage>
        <taxon>Eukaryota</taxon>
        <taxon>Metazoa</taxon>
        <taxon>Chordata</taxon>
        <taxon>Cephalochordata</taxon>
        <taxon>Leptocardii</taxon>
        <taxon>Amphioxiformes</taxon>
        <taxon>Branchiostomatidae</taxon>
        <taxon>Branchiostoma</taxon>
    </lineage>
</organism>
<dbReference type="GO" id="GO:0005737">
    <property type="term" value="C:cytoplasm"/>
    <property type="evidence" value="ECO:0007669"/>
    <property type="project" value="TreeGrafter"/>
</dbReference>
<name>A0A8K0ENH2_BRALA</name>
<dbReference type="Proteomes" id="UP000838412">
    <property type="component" value="Chromosome 3"/>
</dbReference>
<gene>
    <name evidence="2" type="primary">PBDC1</name>
    <name evidence="2" type="ORF">BLAG_LOCUS16026</name>
</gene>
<dbReference type="AlphaFoldDB" id="A0A8K0ENH2"/>
<dbReference type="InterPro" id="IPR008476">
    <property type="entry name" value="PBDC1_metazoa/fungi"/>
</dbReference>
<evidence type="ECO:0000259" key="1">
    <source>
        <dbReference type="Pfam" id="PF04669"/>
    </source>
</evidence>